<accession>A0ABW5C629</accession>
<evidence type="ECO:0000256" key="1">
    <source>
        <dbReference type="SAM" id="Phobius"/>
    </source>
</evidence>
<protein>
    <submittedName>
        <fullName evidence="2">TraX family protein</fullName>
    </submittedName>
</protein>
<feature type="transmembrane region" description="Helical" evidence="1">
    <location>
        <begin position="185"/>
        <end position="204"/>
    </location>
</feature>
<proteinExistence type="predicted"/>
<reference evidence="3" key="1">
    <citation type="journal article" date="2019" name="Int. J. Syst. Evol. Microbiol.">
        <title>The Global Catalogue of Microorganisms (GCM) 10K type strain sequencing project: providing services to taxonomists for standard genome sequencing and annotation.</title>
        <authorList>
            <consortium name="The Broad Institute Genomics Platform"/>
            <consortium name="The Broad Institute Genome Sequencing Center for Infectious Disease"/>
            <person name="Wu L."/>
            <person name="Ma J."/>
        </authorList>
    </citation>
    <scope>NUCLEOTIDE SEQUENCE [LARGE SCALE GENOMIC DNA]</scope>
    <source>
        <strain evidence="3">CGMCC 1.15474</strain>
    </source>
</reference>
<name>A0ABW5C629_9BACI</name>
<keyword evidence="1" id="KW-0472">Membrane</keyword>
<keyword evidence="1" id="KW-0812">Transmembrane</keyword>
<keyword evidence="1" id="KW-1133">Transmembrane helix</keyword>
<dbReference type="InterPro" id="IPR008875">
    <property type="entry name" value="TraX"/>
</dbReference>
<feature type="transmembrane region" description="Helical" evidence="1">
    <location>
        <begin position="7"/>
        <end position="27"/>
    </location>
</feature>
<comment type="caution">
    <text evidence="2">The sequence shown here is derived from an EMBL/GenBank/DDBJ whole genome shotgun (WGS) entry which is preliminary data.</text>
</comment>
<feature type="transmembrane region" description="Helical" evidence="1">
    <location>
        <begin position="144"/>
        <end position="173"/>
    </location>
</feature>
<dbReference type="EMBL" id="JBHUIK010000007">
    <property type="protein sequence ID" value="MFD2216405.1"/>
    <property type="molecule type" value="Genomic_DNA"/>
</dbReference>
<keyword evidence="3" id="KW-1185">Reference proteome</keyword>
<gene>
    <name evidence="2" type="ORF">ACFSKK_22270</name>
</gene>
<feature type="transmembrane region" description="Helical" evidence="1">
    <location>
        <begin position="82"/>
        <end position="98"/>
    </location>
</feature>
<evidence type="ECO:0000313" key="2">
    <source>
        <dbReference type="EMBL" id="MFD2216405.1"/>
    </source>
</evidence>
<feature type="transmembrane region" description="Helical" evidence="1">
    <location>
        <begin position="105"/>
        <end position="124"/>
    </location>
</feature>
<dbReference type="RefSeq" id="WP_247347704.1">
    <property type="nucleotide sequence ID" value="NZ_CP095551.1"/>
</dbReference>
<feature type="transmembrane region" description="Helical" evidence="1">
    <location>
        <begin position="58"/>
        <end position="76"/>
    </location>
</feature>
<organism evidence="2 3">
    <name type="scientific">Metabacillus endolithicus</name>
    <dbReference type="NCBI Taxonomy" id="1535204"/>
    <lineage>
        <taxon>Bacteria</taxon>
        <taxon>Bacillati</taxon>
        <taxon>Bacillota</taxon>
        <taxon>Bacilli</taxon>
        <taxon>Bacillales</taxon>
        <taxon>Bacillaceae</taxon>
        <taxon>Metabacillus</taxon>
    </lineage>
</organism>
<dbReference type="Pfam" id="PF05857">
    <property type="entry name" value="TraX"/>
    <property type="match status" value="1"/>
</dbReference>
<sequence>MRNDTLKLIAILSMLTDHIGLIFFPQIEFLRVVGRIAFPLFAFGIAVGSYYTKSIKKYAIRLFVFALISTVPHYLVINNMQFNILFTFLVSVIGIAFLKEEKKLYGLLWLLAVPIILPLEYGLYGVWVPVLFYLFRQKKMIQLLLFALVTIFFCLFYSTWIQLFAVPFLLLIFWKPGFQLNLPKYLFYLFYPLHLILLGIFLWFF</sequence>
<feature type="transmembrane region" description="Helical" evidence="1">
    <location>
        <begin position="33"/>
        <end position="51"/>
    </location>
</feature>
<dbReference type="Proteomes" id="UP001597318">
    <property type="component" value="Unassembled WGS sequence"/>
</dbReference>
<evidence type="ECO:0000313" key="3">
    <source>
        <dbReference type="Proteomes" id="UP001597318"/>
    </source>
</evidence>